<gene>
    <name evidence="1" type="ORF">D4A39_07825</name>
</gene>
<accession>A0A418XZC0</accession>
<evidence type="ECO:0000313" key="1">
    <source>
        <dbReference type="EMBL" id="RJG18372.1"/>
    </source>
</evidence>
<dbReference type="PANTHER" id="PTHR13061:SF56">
    <property type="entry name" value="PROTEIN YRDA"/>
    <property type="match status" value="1"/>
</dbReference>
<name>A0A418XZC0_9GAMM</name>
<dbReference type="Proteomes" id="UP000283734">
    <property type="component" value="Unassembled WGS sequence"/>
</dbReference>
<comment type="caution">
    <text evidence="1">The sequence shown here is derived from an EMBL/GenBank/DDBJ whole genome shotgun (WGS) entry which is preliminary data.</text>
</comment>
<dbReference type="RefSeq" id="WP_022985788.1">
    <property type="nucleotide sequence ID" value="NZ_QYYA01000002.1"/>
</dbReference>
<dbReference type="InterPro" id="IPR011004">
    <property type="entry name" value="Trimer_LpxA-like_sf"/>
</dbReference>
<reference evidence="1 2" key="1">
    <citation type="submission" date="2018-09" db="EMBL/GenBank/DDBJ databases">
        <title>Alcanivorax profundi sp. nov., isolated from 1000 m-depth seawater of the Mariana Trench.</title>
        <authorList>
            <person name="Liu J."/>
        </authorList>
    </citation>
    <scope>NUCLEOTIDE SEQUENCE [LARGE SCALE GENOMIC DNA]</scope>
    <source>
        <strain evidence="1 2">MTEO17</strain>
    </source>
</reference>
<dbReference type="OrthoDB" id="9803036at2"/>
<dbReference type="InterPro" id="IPR050484">
    <property type="entry name" value="Transf_Hexapept/Carb_Anhydrase"/>
</dbReference>
<dbReference type="InterPro" id="IPR047324">
    <property type="entry name" value="LbH_gamma_CA-like"/>
</dbReference>
<dbReference type="InterPro" id="IPR001451">
    <property type="entry name" value="Hexapep"/>
</dbReference>
<dbReference type="AlphaFoldDB" id="A0A418XZC0"/>
<dbReference type="CDD" id="cd04645">
    <property type="entry name" value="LbH_gamma_CA_like"/>
    <property type="match status" value="1"/>
</dbReference>
<evidence type="ECO:0000313" key="2">
    <source>
        <dbReference type="Proteomes" id="UP000283734"/>
    </source>
</evidence>
<keyword evidence="2" id="KW-1185">Reference proteome</keyword>
<sequence>MGIRRFEDKAPQLGERVFVDRDATVIGEVHLGDDCSVWPKAVIRGDMHRIEIGARVSIQDNAVLHITHASTFNPGGYGLKIGDDVTIAHQAMLHGCTLGNRVMVGMQAIIMDGAVVEDEVIVAAGSLVGPGKRLESGFLYRGQPARQARPLTSEERQFLTYVAGNYVRLKDRYLEEGGHV</sequence>
<dbReference type="EMBL" id="QYYA01000002">
    <property type="protein sequence ID" value="RJG18372.1"/>
    <property type="molecule type" value="Genomic_DNA"/>
</dbReference>
<dbReference type="Pfam" id="PF00132">
    <property type="entry name" value="Hexapep"/>
    <property type="match status" value="1"/>
</dbReference>
<protein>
    <submittedName>
        <fullName evidence="1">Gamma carbonic anhydrase family protein</fullName>
    </submittedName>
</protein>
<proteinExistence type="predicted"/>
<dbReference type="SUPFAM" id="SSF51161">
    <property type="entry name" value="Trimeric LpxA-like enzymes"/>
    <property type="match status" value="1"/>
</dbReference>
<dbReference type="PANTHER" id="PTHR13061">
    <property type="entry name" value="DYNACTIN SUBUNIT P25"/>
    <property type="match status" value="1"/>
</dbReference>
<organism evidence="1 2">
    <name type="scientific">Alcanivorax profundi</name>
    <dbReference type="NCBI Taxonomy" id="2338368"/>
    <lineage>
        <taxon>Bacteria</taxon>
        <taxon>Pseudomonadati</taxon>
        <taxon>Pseudomonadota</taxon>
        <taxon>Gammaproteobacteria</taxon>
        <taxon>Oceanospirillales</taxon>
        <taxon>Alcanivoracaceae</taxon>
        <taxon>Alcanivorax</taxon>
    </lineage>
</organism>
<dbReference type="Gene3D" id="2.160.10.10">
    <property type="entry name" value="Hexapeptide repeat proteins"/>
    <property type="match status" value="1"/>
</dbReference>